<sequence>MIDYTGLNCPVCGKPFARNDDIVVCPECGAPYHRECYAKEGKCVFSDKHGTNAAWAPPKQEAQKEPVNRAECKTKRCPRCGNMNSQSAMFCDRCGQSLTINQQDIPGFQQNQGNPQNGFPPYGAPFQQGQPVPFLFDPMGGVNPNDQIDDVPAGDISKLVQNNTPYYLPVFMNLKRFGKNRFNFSAFLFSGGWMLYRKQYKIGSIITAVMTALYLVSTYVSIHFATPLLQTMFQKQGISLDSGNITYAQMMQVLALVSQQPDLQVFLFCLPTIIGAIQIVIMLIVGFNGNKWYLKHCVGKVKQIRQDSSDATRTAIQYQEQGGVNAALAICLLICYMIVMYLPQIL</sequence>
<evidence type="ECO:0000313" key="3">
    <source>
        <dbReference type="EMBL" id="MCY1712986.1"/>
    </source>
</evidence>
<dbReference type="SUPFAM" id="SSF57903">
    <property type="entry name" value="FYVE/PHD zinc finger"/>
    <property type="match status" value="1"/>
</dbReference>
<dbReference type="Proteomes" id="UP001082703">
    <property type="component" value="Unassembled WGS sequence"/>
</dbReference>
<keyword evidence="1" id="KW-0472">Membrane</keyword>
<feature type="transmembrane region" description="Helical" evidence="1">
    <location>
        <begin position="323"/>
        <end position="342"/>
    </location>
</feature>
<feature type="domain" description="Zinc-ribbon" evidence="2">
    <location>
        <begin position="77"/>
        <end position="98"/>
    </location>
</feature>
<protein>
    <submittedName>
        <fullName evidence="3">DUF2628 domain-containing protein</fullName>
    </submittedName>
</protein>
<feature type="transmembrane region" description="Helical" evidence="1">
    <location>
        <begin position="265"/>
        <end position="285"/>
    </location>
</feature>
<gene>
    <name evidence="3" type="ORF">OUY18_01780</name>
</gene>
<dbReference type="InterPro" id="IPR024399">
    <property type="entry name" value="DUF2628"/>
</dbReference>
<accession>A0ABT4BQ23</accession>
<evidence type="ECO:0000256" key="1">
    <source>
        <dbReference type="SAM" id="Phobius"/>
    </source>
</evidence>
<dbReference type="Gene3D" id="3.30.40.10">
    <property type="entry name" value="Zinc/RING finger domain, C3HC4 (zinc finger)"/>
    <property type="match status" value="1"/>
</dbReference>
<reference evidence="3 4" key="1">
    <citation type="submission" date="2022-11" db="EMBL/GenBank/DDBJ databases">
        <authorList>
            <person name="Caiyu Z."/>
        </authorList>
    </citation>
    <scope>NUCLEOTIDE SEQUENCE [LARGE SCALE GENOMIC DNA]</scope>
    <source>
        <strain evidence="3 4">YR-4</strain>
    </source>
</reference>
<name>A0ABT4BQ23_9FIRM</name>
<dbReference type="Pfam" id="PF13240">
    <property type="entry name" value="Zn_Ribbon_1"/>
    <property type="match status" value="1"/>
</dbReference>
<keyword evidence="4" id="KW-1185">Reference proteome</keyword>
<proteinExistence type="predicted"/>
<dbReference type="InterPro" id="IPR013083">
    <property type="entry name" value="Znf_RING/FYVE/PHD"/>
</dbReference>
<comment type="caution">
    <text evidence="3">The sequence shown here is derived from an EMBL/GenBank/DDBJ whole genome shotgun (WGS) entry which is preliminary data.</text>
</comment>
<dbReference type="Pfam" id="PF14446">
    <property type="entry name" value="Prok-RING_1"/>
    <property type="match status" value="1"/>
</dbReference>
<evidence type="ECO:0000259" key="2">
    <source>
        <dbReference type="Pfam" id="PF13240"/>
    </source>
</evidence>
<feature type="transmembrane region" description="Helical" evidence="1">
    <location>
        <begin position="202"/>
        <end position="222"/>
    </location>
</feature>
<dbReference type="EMBL" id="JAPOHA010000002">
    <property type="protein sequence ID" value="MCY1712986.1"/>
    <property type="molecule type" value="Genomic_DNA"/>
</dbReference>
<dbReference type="InterPro" id="IPR011011">
    <property type="entry name" value="Znf_FYVE_PHD"/>
</dbReference>
<dbReference type="InterPro" id="IPR039522">
    <property type="entry name" value="RING_finger_1_prok"/>
</dbReference>
<keyword evidence="1" id="KW-0812">Transmembrane</keyword>
<evidence type="ECO:0000313" key="4">
    <source>
        <dbReference type="Proteomes" id="UP001082703"/>
    </source>
</evidence>
<dbReference type="CDD" id="cd15489">
    <property type="entry name" value="PHD_SF"/>
    <property type="match status" value="1"/>
</dbReference>
<organism evidence="3 4">
    <name type="scientific">Caproiciproducens galactitolivorans</name>
    <dbReference type="NCBI Taxonomy" id="642589"/>
    <lineage>
        <taxon>Bacteria</taxon>
        <taxon>Bacillati</taxon>
        <taxon>Bacillota</taxon>
        <taxon>Clostridia</taxon>
        <taxon>Eubacteriales</taxon>
        <taxon>Acutalibacteraceae</taxon>
        <taxon>Caproiciproducens</taxon>
    </lineage>
</organism>
<dbReference type="Pfam" id="PF10947">
    <property type="entry name" value="DUF2628"/>
    <property type="match status" value="1"/>
</dbReference>
<dbReference type="InterPro" id="IPR026870">
    <property type="entry name" value="Zinc_ribbon_dom"/>
</dbReference>
<dbReference type="RefSeq" id="WP_268056998.1">
    <property type="nucleotide sequence ID" value="NZ_JAPOHA010000002.1"/>
</dbReference>
<keyword evidence="1" id="KW-1133">Transmembrane helix</keyword>